<proteinExistence type="predicted"/>
<dbReference type="OrthoDB" id="5954510at2759"/>
<organism evidence="2 3">
    <name type="scientific">Desmophyllum pertusum</name>
    <dbReference type="NCBI Taxonomy" id="174260"/>
    <lineage>
        <taxon>Eukaryota</taxon>
        <taxon>Metazoa</taxon>
        <taxon>Cnidaria</taxon>
        <taxon>Anthozoa</taxon>
        <taxon>Hexacorallia</taxon>
        <taxon>Scleractinia</taxon>
        <taxon>Caryophylliina</taxon>
        <taxon>Caryophylliidae</taxon>
        <taxon>Desmophyllum</taxon>
    </lineage>
</organism>
<evidence type="ECO:0000259" key="1">
    <source>
        <dbReference type="PROSITE" id="PS51412"/>
    </source>
</evidence>
<dbReference type="PANTHER" id="PTHR19324">
    <property type="entry name" value="PERFORIN-LIKE PROTEIN 1"/>
    <property type="match status" value="1"/>
</dbReference>
<protein>
    <recommendedName>
        <fullName evidence="1">MACPF domain-containing protein</fullName>
    </recommendedName>
</protein>
<name>A0A9W9ZNB2_9CNID</name>
<keyword evidence="3" id="KW-1185">Reference proteome</keyword>
<gene>
    <name evidence="2" type="ORF">OS493_019533</name>
</gene>
<dbReference type="PROSITE" id="PS51412">
    <property type="entry name" value="MACPF_2"/>
    <property type="match status" value="1"/>
</dbReference>
<sequence length="392" mass="44677">MDRARVEKSPVTKDFAAAVCRLPEKYTQAEYTRFIDSWGTHIVVKVELGTKQTERYESSYIQVAKDNMENMGASVSVSGGYMGFSASVSASFDKFKKSRTDNTTFSENKVEFSSGGPDMPEPIGLRLQPIYEAIDIRFFSRLNRTYRCDELATRKDNVIEYLKKYPNIENVKTPTDPDVRLPITWPLGYLCPSYAKVRMSNGTFWHEGTRLHDTEDSSARNAWSNPYDLAGKVAKNDMEQKFCMKTQGQTSEYNLPWPKGRYCIFKKGNCPGGLKKKDILWDDEDNNNKNSYSGQLPDGEYGKDTKIYFCCRSDGYATNDIILPTDSPFVLFKSNNHLCQLVRGMNAKNEYFYWDGEDKNPKSSVSAGGPYAQQEGANGDIRVHYCYYVKQE</sequence>
<evidence type="ECO:0000313" key="2">
    <source>
        <dbReference type="EMBL" id="KAJ7384856.1"/>
    </source>
</evidence>
<dbReference type="Pfam" id="PF16977">
    <property type="entry name" value="ApeC"/>
    <property type="match status" value="1"/>
</dbReference>
<accession>A0A9W9ZNB2</accession>
<dbReference type="Pfam" id="PF01823">
    <property type="entry name" value="MACPF"/>
    <property type="match status" value="1"/>
</dbReference>
<dbReference type="AlphaFoldDB" id="A0A9W9ZNB2"/>
<reference evidence="2" key="1">
    <citation type="submission" date="2023-01" db="EMBL/GenBank/DDBJ databases">
        <title>Genome assembly of the deep-sea coral Lophelia pertusa.</title>
        <authorList>
            <person name="Herrera S."/>
            <person name="Cordes E."/>
        </authorList>
    </citation>
    <scope>NUCLEOTIDE SEQUENCE</scope>
    <source>
        <strain evidence="2">USNM1676648</strain>
        <tissue evidence="2">Polyp</tissue>
    </source>
</reference>
<dbReference type="EMBL" id="MU825884">
    <property type="protein sequence ID" value="KAJ7384856.1"/>
    <property type="molecule type" value="Genomic_DNA"/>
</dbReference>
<feature type="domain" description="MACPF" evidence="1">
    <location>
        <begin position="1"/>
        <end position="198"/>
    </location>
</feature>
<dbReference type="Proteomes" id="UP001163046">
    <property type="component" value="Unassembled WGS sequence"/>
</dbReference>
<comment type="caution">
    <text evidence="2">The sequence shown here is derived from an EMBL/GenBank/DDBJ whole genome shotgun (WGS) entry which is preliminary data.</text>
</comment>
<dbReference type="PANTHER" id="PTHR19324:SF33">
    <property type="entry name" value="MUCIN-5AC"/>
    <property type="match status" value="1"/>
</dbReference>
<evidence type="ECO:0000313" key="3">
    <source>
        <dbReference type="Proteomes" id="UP001163046"/>
    </source>
</evidence>
<dbReference type="InterPro" id="IPR031569">
    <property type="entry name" value="ApeC"/>
</dbReference>
<dbReference type="InterPro" id="IPR020864">
    <property type="entry name" value="MACPF"/>
</dbReference>